<accession>A0A0D7AC09</accession>
<dbReference type="PANTHER" id="PTHR48080:SF2">
    <property type="entry name" value="D-GALACTONATE DEHYDRATASE"/>
    <property type="match status" value="1"/>
</dbReference>
<dbReference type="Proteomes" id="UP000054144">
    <property type="component" value="Unassembled WGS sequence"/>
</dbReference>
<evidence type="ECO:0000259" key="5">
    <source>
        <dbReference type="SMART" id="SM00922"/>
    </source>
</evidence>
<dbReference type="InterPro" id="IPR029017">
    <property type="entry name" value="Enolase-like_N"/>
</dbReference>
<dbReference type="SUPFAM" id="SSF54826">
    <property type="entry name" value="Enolase N-terminal domain-like"/>
    <property type="match status" value="1"/>
</dbReference>
<dbReference type="InterPro" id="IPR034593">
    <property type="entry name" value="DgoD-like"/>
</dbReference>
<dbReference type="Gene3D" id="3.30.390.10">
    <property type="entry name" value="Enolase-like, N-terminal domain"/>
    <property type="match status" value="1"/>
</dbReference>
<proteinExistence type="predicted"/>
<evidence type="ECO:0000313" key="6">
    <source>
        <dbReference type="EMBL" id="KIY47466.1"/>
    </source>
</evidence>
<protein>
    <submittedName>
        <fullName evidence="6">Enolase C-terminal domain-like protein</fullName>
    </submittedName>
</protein>
<dbReference type="NCBIfam" id="NF010624">
    <property type="entry name" value="PRK14017.1"/>
    <property type="match status" value="1"/>
</dbReference>
<keyword evidence="2" id="KW-0479">Metal-binding</keyword>
<dbReference type="GO" id="GO:0008869">
    <property type="term" value="F:galactonate dehydratase activity"/>
    <property type="evidence" value="ECO:0007669"/>
    <property type="project" value="InterPro"/>
</dbReference>
<dbReference type="PANTHER" id="PTHR48080">
    <property type="entry name" value="D-GALACTONATE DEHYDRATASE-RELATED"/>
    <property type="match status" value="1"/>
</dbReference>
<evidence type="ECO:0000256" key="4">
    <source>
        <dbReference type="ARBA" id="ARBA00023239"/>
    </source>
</evidence>
<feature type="domain" description="Mandelate racemase/muconate lactonizing enzyme C-terminal" evidence="5">
    <location>
        <begin position="128"/>
        <end position="230"/>
    </location>
</feature>
<dbReference type="InterPro" id="IPR029065">
    <property type="entry name" value="Enolase_C-like"/>
</dbReference>
<reference evidence="6 7" key="1">
    <citation type="journal article" date="2015" name="Fungal Genet. Biol.">
        <title>Evolution of novel wood decay mechanisms in Agaricales revealed by the genome sequences of Fistulina hepatica and Cylindrobasidium torrendii.</title>
        <authorList>
            <person name="Floudas D."/>
            <person name="Held B.W."/>
            <person name="Riley R."/>
            <person name="Nagy L.G."/>
            <person name="Koehler G."/>
            <person name="Ransdell A.S."/>
            <person name="Younus H."/>
            <person name="Chow J."/>
            <person name="Chiniquy J."/>
            <person name="Lipzen A."/>
            <person name="Tritt A."/>
            <person name="Sun H."/>
            <person name="Haridas S."/>
            <person name="LaButti K."/>
            <person name="Ohm R.A."/>
            <person name="Kues U."/>
            <person name="Blanchette R.A."/>
            <person name="Grigoriev I.V."/>
            <person name="Minto R.E."/>
            <person name="Hibbett D.S."/>
        </authorList>
    </citation>
    <scope>NUCLEOTIDE SEQUENCE [LARGE SCALE GENOMIC DNA]</scope>
    <source>
        <strain evidence="6 7">ATCC 64428</strain>
    </source>
</reference>
<dbReference type="GO" id="GO:0034194">
    <property type="term" value="P:D-galactonate catabolic process"/>
    <property type="evidence" value="ECO:0007669"/>
    <property type="project" value="InterPro"/>
</dbReference>
<dbReference type="GO" id="GO:0046872">
    <property type="term" value="F:metal ion binding"/>
    <property type="evidence" value="ECO:0007669"/>
    <property type="project" value="UniProtKB-KW"/>
</dbReference>
<dbReference type="Pfam" id="PF13378">
    <property type="entry name" value="MR_MLE_C"/>
    <property type="match status" value="1"/>
</dbReference>
<dbReference type="Pfam" id="PF02746">
    <property type="entry name" value="MR_MLE_N"/>
    <property type="match status" value="1"/>
</dbReference>
<dbReference type="PROSITE" id="PS00909">
    <property type="entry name" value="MR_MLE_2"/>
    <property type="match status" value="1"/>
</dbReference>
<dbReference type="SFLD" id="SFLDG00179">
    <property type="entry name" value="mandelate_racemase"/>
    <property type="match status" value="1"/>
</dbReference>
<comment type="cofactor">
    <cofactor evidence="1">
        <name>Mg(2+)</name>
        <dbReference type="ChEBI" id="CHEBI:18420"/>
    </cofactor>
</comment>
<dbReference type="PROSITE" id="PS00908">
    <property type="entry name" value="MR_MLE_1"/>
    <property type="match status" value="1"/>
</dbReference>
<dbReference type="AlphaFoldDB" id="A0A0D7AC09"/>
<organism evidence="6 7">
    <name type="scientific">Fistulina hepatica ATCC 64428</name>
    <dbReference type="NCBI Taxonomy" id="1128425"/>
    <lineage>
        <taxon>Eukaryota</taxon>
        <taxon>Fungi</taxon>
        <taxon>Dikarya</taxon>
        <taxon>Basidiomycota</taxon>
        <taxon>Agaricomycotina</taxon>
        <taxon>Agaricomycetes</taxon>
        <taxon>Agaricomycetidae</taxon>
        <taxon>Agaricales</taxon>
        <taxon>Fistulinaceae</taxon>
        <taxon>Fistulina</taxon>
    </lineage>
</organism>
<evidence type="ECO:0000313" key="7">
    <source>
        <dbReference type="Proteomes" id="UP000054144"/>
    </source>
</evidence>
<dbReference type="InterPro" id="IPR018110">
    <property type="entry name" value="Mandel_Rmase/mucon_lact_enz_CS"/>
</dbReference>
<dbReference type="CDD" id="cd03325">
    <property type="entry name" value="D-galactonate_dehydratase"/>
    <property type="match status" value="1"/>
</dbReference>
<dbReference type="SUPFAM" id="SSF51604">
    <property type="entry name" value="Enolase C-terminal domain-like"/>
    <property type="match status" value="1"/>
</dbReference>
<keyword evidence="7" id="KW-1185">Reference proteome</keyword>
<dbReference type="InterPro" id="IPR013341">
    <property type="entry name" value="Mandelate_racemase_N_dom"/>
</dbReference>
<dbReference type="InterPro" id="IPR013342">
    <property type="entry name" value="Mandelate_racemase_C"/>
</dbReference>
<keyword evidence="3" id="KW-0460">Magnesium</keyword>
<keyword evidence="4" id="KW-0456">Lyase</keyword>
<dbReference type="InterPro" id="IPR036849">
    <property type="entry name" value="Enolase-like_C_sf"/>
</dbReference>
<sequence>MSPSIITKIETFRVPPRWLFVRVETEDGLVGWGEGTLEGHTQAVEGAYEDLRSRFVGCDASNIQDIWQTAYQARFYRGGPVLMSALSGLDIALWDIKGKKLGVPVSTLLGGKVRDRMRVYGWIGGDHPKDVLLAANARKQQGFDAVKMNGTDGLPWIASPSALAQTVQNVKDVRSLGLDVGVDFHGRVHKGTAKRLAAALEQEGVLFIEEPLLPTQPLEIADLARSTKTPIALGERLYTKWDWRPYLEARAVDIAQPDISHCGGISELHRIATLTEVYDVAVAPHCPLGPLALAASLQVDAVSINFTIQEMSWQMHYNRETDEADLHTYMKNPQVFDIVDGHIALLEGPGLGVEINEELVRAAAAKHTNMKPWINPVWRGKDGALQEW</sequence>
<gene>
    <name evidence="6" type="ORF">FISHEDRAFT_66042</name>
</gene>
<dbReference type="OrthoDB" id="2579025at2759"/>
<evidence type="ECO:0000256" key="3">
    <source>
        <dbReference type="ARBA" id="ARBA00022842"/>
    </source>
</evidence>
<evidence type="ECO:0000256" key="2">
    <source>
        <dbReference type="ARBA" id="ARBA00022723"/>
    </source>
</evidence>
<evidence type="ECO:0000256" key="1">
    <source>
        <dbReference type="ARBA" id="ARBA00001946"/>
    </source>
</evidence>
<dbReference type="EMBL" id="KN881933">
    <property type="protein sequence ID" value="KIY47466.1"/>
    <property type="molecule type" value="Genomic_DNA"/>
</dbReference>
<name>A0A0D7AC09_9AGAR</name>
<dbReference type="SFLD" id="SFLDS00001">
    <property type="entry name" value="Enolase"/>
    <property type="match status" value="1"/>
</dbReference>
<dbReference type="SMART" id="SM00922">
    <property type="entry name" value="MR_MLE"/>
    <property type="match status" value="1"/>
</dbReference>
<dbReference type="Gene3D" id="3.20.20.120">
    <property type="entry name" value="Enolase-like C-terminal domain"/>
    <property type="match status" value="1"/>
</dbReference>
<dbReference type="GO" id="GO:0009063">
    <property type="term" value="P:amino acid catabolic process"/>
    <property type="evidence" value="ECO:0007669"/>
    <property type="project" value="InterPro"/>
</dbReference>
<dbReference type="InterPro" id="IPR023592">
    <property type="entry name" value="Galactonate_deHydtase"/>
</dbReference>